<sequence>MAQLTGPAKLDAVRKLLDDLAKDLTSGALQPQERDAALEELKLYGRDPSYADPIFTKEGIGILAKFAFDSSSDTTSRNALKVLCNTLFIKDQTRQIFVDLGYEPKACAKLKNDNRDDEFLISRLILLSTYGTNIDLPKLIEQHQLADSMVAHLSRHAGRLSAQPSATTAANPMERMALDETLKLLFNVTNFAKEHLNSFDGALPHIASLLCALPLPQTKTPLDPPFGLLIAPLLNLDLTTPAAQAALYPSAEPSRIASRLLQLLDLSMKYYNDTQIESTVTPLLCSLSVLYEHAPNEATATTTTSTTTDTATDTATDTTTNTTVANHPRATIRAALLPKEEDRKTVLGRADTLASRLLRNWTNPLAPQFRSAVSHLYFDLSGKDAVRFIENVGYGYASGFLFEKNISIPEGAMQGQGLQGREGAGSDGGAGTTAAKGGESSAAGMRAVNPITGQFLDEERFPDLPEMTMEEKEREAERLFVLFERLRQTGVVSVENPVATAMQEGRIQELPDDEEDLDYRADLVALNADGGEATPLKKRGRPARSAGAAASARLAAKAASKPTRGRPKATTAAAKPAKKAGRPKKDAADEEVPAGEYEVESIADSIIDADTMEHMYLVKWKNYPASDNTWEPKKNLKGSLDLVRKFDAAKKKAKAAEAAKKAATKKAAAPASKERSARRGAKPKAVKEVKATKKGPGRPRKRRAGA</sequence>
<evidence type="ECO:0000256" key="4">
    <source>
        <dbReference type="ARBA" id="ARBA00022658"/>
    </source>
</evidence>
<feature type="compositionally biased region" description="Basic and acidic residues" evidence="7">
    <location>
        <begin position="648"/>
        <end position="660"/>
    </location>
</feature>
<dbReference type="SMART" id="SM00298">
    <property type="entry name" value="CHROMO"/>
    <property type="match status" value="1"/>
</dbReference>
<feature type="region of interest" description="Disordered" evidence="7">
    <location>
        <begin position="531"/>
        <end position="595"/>
    </location>
</feature>
<feature type="compositionally biased region" description="Basic residues" evidence="7">
    <location>
        <begin position="692"/>
        <end position="706"/>
    </location>
</feature>
<accession>Q2HDD3</accession>
<keyword evidence="5" id="KW-0143">Chaperone</keyword>
<feature type="compositionally biased region" description="Low complexity" evidence="7">
    <location>
        <begin position="432"/>
        <end position="442"/>
    </location>
</feature>
<feature type="region of interest" description="Disordered" evidence="7">
    <location>
        <begin position="648"/>
        <end position="706"/>
    </location>
</feature>
<dbReference type="CDD" id="cd00024">
    <property type="entry name" value="CD_CSD"/>
    <property type="match status" value="1"/>
</dbReference>
<reference evidence="10" key="1">
    <citation type="journal article" date="2015" name="Genome Announc.">
        <title>Draft genome sequence of the cellulolytic fungus Chaetomium globosum.</title>
        <authorList>
            <person name="Cuomo C.A."/>
            <person name="Untereiner W.A."/>
            <person name="Ma L.-J."/>
            <person name="Grabherr M."/>
            <person name="Birren B.W."/>
        </authorList>
    </citation>
    <scope>NUCLEOTIDE SEQUENCE [LARGE SCALE GENOMIC DNA]</scope>
    <source>
        <strain evidence="10">ATCC 6205 / CBS 148.51 / DSM 1962 / NBRC 6347 / NRRL 1970</strain>
    </source>
</reference>
<dbReference type="OrthoDB" id="5585685at2759"/>
<keyword evidence="4" id="KW-0344">Guanine-nucleotide releasing factor</keyword>
<gene>
    <name evidence="9" type="ORF">CHGG_01771</name>
</gene>
<dbReference type="GO" id="GO:0005634">
    <property type="term" value="C:nucleus"/>
    <property type="evidence" value="ECO:0007669"/>
    <property type="project" value="UniProtKB-SubCell"/>
</dbReference>
<dbReference type="GO" id="GO:0005085">
    <property type="term" value="F:guanyl-nucleotide exchange factor activity"/>
    <property type="evidence" value="ECO:0007669"/>
    <property type="project" value="UniProtKB-KW"/>
</dbReference>
<feature type="region of interest" description="Disordered" evidence="7">
    <location>
        <begin position="413"/>
        <end position="442"/>
    </location>
</feature>
<evidence type="ECO:0000256" key="7">
    <source>
        <dbReference type="SAM" id="MobiDB-lite"/>
    </source>
</evidence>
<dbReference type="InterPro" id="IPR016024">
    <property type="entry name" value="ARM-type_fold"/>
</dbReference>
<evidence type="ECO:0000313" key="10">
    <source>
        <dbReference type="Proteomes" id="UP000001056"/>
    </source>
</evidence>
<dbReference type="Gene3D" id="2.40.50.40">
    <property type="match status" value="1"/>
</dbReference>
<name>Q2HDD3_CHAGB</name>
<dbReference type="InterPro" id="IPR016197">
    <property type="entry name" value="Chromo-like_dom_sf"/>
</dbReference>
<dbReference type="InterPro" id="IPR000953">
    <property type="entry name" value="Chromo/chromo_shadow_dom"/>
</dbReference>
<dbReference type="PROSITE" id="PS50013">
    <property type="entry name" value="CHROMO_2"/>
    <property type="match status" value="1"/>
</dbReference>
<dbReference type="GeneID" id="4386278"/>
<dbReference type="Pfam" id="PF10165">
    <property type="entry name" value="Ric8"/>
    <property type="match status" value="1"/>
</dbReference>
<keyword evidence="6" id="KW-0539">Nucleus</keyword>
<dbReference type="PANTHER" id="PTHR12425:SF5">
    <property type="entry name" value="SYNEMBRYN"/>
    <property type="match status" value="1"/>
</dbReference>
<dbReference type="InParanoid" id="Q2HDD3"/>
<dbReference type="InterPro" id="IPR023780">
    <property type="entry name" value="Chromo_domain"/>
</dbReference>
<dbReference type="GO" id="GO:0007186">
    <property type="term" value="P:G protein-coupled receptor signaling pathway"/>
    <property type="evidence" value="ECO:0007669"/>
    <property type="project" value="TreeGrafter"/>
</dbReference>
<evidence type="ECO:0000256" key="2">
    <source>
        <dbReference type="ARBA" id="ARBA00009049"/>
    </source>
</evidence>
<evidence type="ECO:0000313" key="9">
    <source>
        <dbReference type="EMBL" id="EAQ93536.1"/>
    </source>
</evidence>
<comment type="subcellular location">
    <subcellularLocation>
        <location evidence="1">Nucleus</location>
    </subcellularLocation>
</comment>
<organism evidence="9 10">
    <name type="scientific">Chaetomium globosum (strain ATCC 6205 / CBS 148.51 / DSM 1962 / NBRC 6347 / NRRL 1970)</name>
    <name type="common">Soil fungus</name>
    <dbReference type="NCBI Taxonomy" id="306901"/>
    <lineage>
        <taxon>Eukaryota</taxon>
        <taxon>Fungi</taxon>
        <taxon>Dikarya</taxon>
        <taxon>Ascomycota</taxon>
        <taxon>Pezizomycotina</taxon>
        <taxon>Sordariomycetes</taxon>
        <taxon>Sordariomycetidae</taxon>
        <taxon>Sordariales</taxon>
        <taxon>Chaetomiaceae</taxon>
        <taxon>Chaetomium</taxon>
    </lineage>
</organism>
<evidence type="ECO:0000256" key="3">
    <source>
        <dbReference type="ARBA" id="ARBA00011353"/>
    </source>
</evidence>
<feature type="compositionally biased region" description="Gly residues" evidence="7">
    <location>
        <begin position="417"/>
        <end position="431"/>
    </location>
</feature>
<feature type="compositionally biased region" description="Low complexity" evidence="7">
    <location>
        <begin position="543"/>
        <end position="575"/>
    </location>
</feature>
<feature type="region of interest" description="Disordered" evidence="7">
    <location>
        <begin position="298"/>
        <end position="321"/>
    </location>
</feature>
<evidence type="ECO:0000256" key="5">
    <source>
        <dbReference type="ARBA" id="ARBA00023186"/>
    </source>
</evidence>
<dbReference type="InterPro" id="IPR023779">
    <property type="entry name" value="Chromodomain_CS"/>
</dbReference>
<dbReference type="AlphaFoldDB" id="Q2HDD3"/>
<dbReference type="eggNOG" id="KOG4464">
    <property type="taxonomic scope" value="Eukaryota"/>
</dbReference>
<dbReference type="GO" id="GO:0001965">
    <property type="term" value="F:G-protein alpha-subunit binding"/>
    <property type="evidence" value="ECO:0007669"/>
    <property type="project" value="TreeGrafter"/>
</dbReference>
<evidence type="ECO:0000259" key="8">
    <source>
        <dbReference type="PROSITE" id="PS50013"/>
    </source>
</evidence>
<dbReference type="OMA" id="NADPIFT"/>
<dbReference type="EMBL" id="CH408029">
    <property type="protein sequence ID" value="EAQ93536.1"/>
    <property type="molecule type" value="Genomic_DNA"/>
</dbReference>
<keyword evidence="10" id="KW-1185">Reference proteome</keyword>
<dbReference type="PANTHER" id="PTHR12425">
    <property type="entry name" value="SYNEMBRYN"/>
    <property type="match status" value="1"/>
</dbReference>
<dbReference type="GO" id="GO:0005737">
    <property type="term" value="C:cytoplasm"/>
    <property type="evidence" value="ECO:0007669"/>
    <property type="project" value="TreeGrafter"/>
</dbReference>
<comment type="similarity">
    <text evidence="2">Belongs to the synembryn family.</text>
</comment>
<dbReference type="Pfam" id="PF00385">
    <property type="entry name" value="Chromo"/>
    <property type="match status" value="1"/>
</dbReference>
<dbReference type="VEuPathDB" id="FungiDB:CHGG_01771"/>
<protein>
    <recommendedName>
        <fullName evidence="8">Chromo domain-containing protein</fullName>
    </recommendedName>
</protein>
<dbReference type="Proteomes" id="UP000001056">
    <property type="component" value="Unassembled WGS sequence"/>
</dbReference>
<proteinExistence type="inferred from homology"/>
<dbReference type="InterPro" id="IPR019318">
    <property type="entry name" value="Gua_nucleotide_exch_fac_Ric8"/>
</dbReference>
<dbReference type="SUPFAM" id="SSF48371">
    <property type="entry name" value="ARM repeat"/>
    <property type="match status" value="1"/>
</dbReference>
<dbReference type="HOGENOM" id="CLU_015532_0_0_1"/>
<dbReference type="GO" id="GO:0006338">
    <property type="term" value="P:chromatin remodeling"/>
    <property type="evidence" value="ECO:0007669"/>
    <property type="project" value="UniProtKB-ARBA"/>
</dbReference>
<evidence type="ECO:0000256" key="1">
    <source>
        <dbReference type="ARBA" id="ARBA00004123"/>
    </source>
</evidence>
<feature type="domain" description="Chromo" evidence="8">
    <location>
        <begin position="597"/>
        <end position="658"/>
    </location>
</feature>
<dbReference type="SUPFAM" id="SSF54160">
    <property type="entry name" value="Chromo domain-like"/>
    <property type="match status" value="1"/>
</dbReference>
<comment type="subunit">
    <text evidence="3">Component of the NuA4 histone acetyltransferase complex.</text>
</comment>
<evidence type="ECO:0000256" key="6">
    <source>
        <dbReference type="ARBA" id="ARBA00023242"/>
    </source>
</evidence>
<dbReference type="RefSeq" id="XP_001220992.1">
    <property type="nucleotide sequence ID" value="XM_001220991.1"/>
</dbReference>
<dbReference type="PROSITE" id="PS00598">
    <property type="entry name" value="CHROMO_1"/>
    <property type="match status" value="1"/>
</dbReference>